<evidence type="ECO:0000256" key="8">
    <source>
        <dbReference type="ARBA" id="ARBA00022927"/>
    </source>
</evidence>
<dbReference type="GO" id="GO:0044781">
    <property type="term" value="P:bacterial-type flagellum organization"/>
    <property type="evidence" value="ECO:0007669"/>
    <property type="project" value="UniProtKB-KW"/>
</dbReference>
<evidence type="ECO:0000313" key="12">
    <source>
        <dbReference type="EMBL" id="MCH6266819.1"/>
    </source>
</evidence>
<evidence type="ECO:0000256" key="1">
    <source>
        <dbReference type="ARBA" id="ARBA00004413"/>
    </source>
</evidence>
<accession>A0A942SUE2</accession>
<keyword evidence="5" id="KW-1003">Cell membrane</keyword>
<keyword evidence="11" id="KW-0966">Cell projection</keyword>
<dbReference type="NCBIfam" id="TIGR02473">
    <property type="entry name" value="flagell_FliJ"/>
    <property type="match status" value="1"/>
</dbReference>
<dbReference type="GO" id="GO:0071973">
    <property type="term" value="P:bacterial-type flagellum-dependent cell motility"/>
    <property type="evidence" value="ECO:0007669"/>
    <property type="project" value="InterPro"/>
</dbReference>
<keyword evidence="7" id="KW-1005">Bacterial flagellum biogenesis</keyword>
<keyword evidence="6" id="KW-0145">Chemotaxis</keyword>
<proteinExistence type="inferred from homology"/>
<dbReference type="EMBL" id="JAGYPE010000001">
    <property type="protein sequence ID" value="MBS4180304.1"/>
    <property type="molecule type" value="Genomic_DNA"/>
</dbReference>
<gene>
    <name evidence="11" type="primary">fliJ</name>
    <name evidence="12" type="ORF">KHB02_014920</name>
    <name evidence="11" type="ORF">KHB02_02755</name>
</gene>
<evidence type="ECO:0000313" key="11">
    <source>
        <dbReference type="EMBL" id="MBS4180304.1"/>
    </source>
</evidence>
<keyword evidence="13" id="KW-1185">Reference proteome</keyword>
<keyword evidence="9" id="KW-0472">Membrane</keyword>
<dbReference type="RefSeq" id="WP_213140302.1">
    <property type="nucleotide sequence ID" value="NZ_JAGYPE020000025.1"/>
</dbReference>
<comment type="subcellular location">
    <subcellularLocation>
        <location evidence="1">Cell membrane</location>
        <topology evidence="1">Peripheral membrane protein</topology>
        <orientation evidence="1">Cytoplasmic side</orientation>
    </subcellularLocation>
</comment>
<comment type="caution">
    <text evidence="11">The sequence shown here is derived from an EMBL/GenBank/DDBJ whole genome shotgun (WGS) entry which is preliminary data.</text>
</comment>
<dbReference type="GO" id="GO:0009288">
    <property type="term" value="C:bacterial-type flagellum"/>
    <property type="evidence" value="ECO:0007669"/>
    <property type="project" value="InterPro"/>
</dbReference>
<keyword evidence="11" id="KW-0282">Flagellum</keyword>
<evidence type="ECO:0000256" key="6">
    <source>
        <dbReference type="ARBA" id="ARBA00022500"/>
    </source>
</evidence>
<dbReference type="EMBL" id="JAGYPE020000025">
    <property type="protein sequence ID" value="MCH6266819.1"/>
    <property type="molecule type" value="Genomic_DNA"/>
</dbReference>
<name>A0A942SUE2_9BACI</name>
<keyword evidence="10" id="KW-1006">Bacterial flagellum protein export</keyword>
<dbReference type="Proteomes" id="UP000677265">
    <property type="component" value="Unassembled WGS sequence"/>
</dbReference>
<dbReference type="InterPro" id="IPR053716">
    <property type="entry name" value="Flag_assembly_chemotaxis_eff"/>
</dbReference>
<comment type="similarity">
    <text evidence="2">Belongs to the FliJ family.</text>
</comment>
<evidence type="ECO:0000256" key="7">
    <source>
        <dbReference type="ARBA" id="ARBA00022795"/>
    </source>
</evidence>
<evidence type="ECO:0000256" key="3">
    <source>
        <dbReference type="ARBA" id="ARBA00020392"/>
    </source>
</evidence>
<dbReference type="GO" id="GO:0005886">
    <property type="term" value="C:plasma membrane"/>
    <property type="evidence" value="ECO:0007669"/>
    <property type="project" value="UniProtKB-SubCell"/>
</dbReference>
<dbReference type="AlphaFoldDB" id="A0A942SUE2"/>
<dbReference type="Gene3D" id="1.10.287.1700">
    <property type="match status" value="1"/>
</dbReference>
<evidence type="ECO:0000256" key="2">
    <source>
        <dbReference type="ARBA" id="ARBA00010004"/>
    </source>
</evidence>
<keyword evidence="4" id="KW-0813">Transport</keyword>
<keyword evidence="11" id="KW-0969">Cilium</keyword>
<dbReference type="InterPro" id="IPR012823">
    <property type="entry name" value="Flagell_FliJ"/>
</dbReference>
<reference evidence="11" key="1">
    <citation type="submission" date="2021-05" db="EMBL/GenBank/DDBJ databases">
        <title>Novel Bacillus species.</title>
        <authorList>
            <person name="Liu G."/>
        </authorList>
    </citation>
    <scope>NUCLEOTIDE SEQUENCE</scope>
    <source>
        <strain evidence="11 13">FJAT-50051</strain>
    </source>
</reference>
<evidence type="ECO:0000256" key="10">
    <source>
        <dbReference type="ARBA" id="ARBA00023225"/>
    </source>
</evidence>
<evidence type="ECO:0000256" key="4">
    <source>
        <dbReference type="ARBA" id="ARBA00022448"/>
    </source>
</evidence>
<dbReference type="GO" id="GO:0015031">
    <property type="term" value="P:protein transport"/>
    <property type="evidence" value="ECO:0007669"/>
    <property type="project" value="UniProtKB-KW"/>
</dbReference>
<dbReference type="Pfam" id="PF02050">
    <property type="entry name" value="FliJ"/>
    <property type="match status" value="1"/>
</dbReference>
<dbReference type="GO" id="GO:0006935">
    <property type="term" value="P:chemotaxis"/>
    <property type="evidence" value="ECO:0007669"/>
    <property type="project" value="UniProtKB-KW"/>
</dbReference>
<evidence type="ECO:0000313" key="13">
    <source>
        <dbReference type="Proteomes" id="UP000677265"/>
    </source>
</evidence>
<keyword evidence="8" id="KW-0653">Protein transport</keyword>
<organism evidence="11">
    <name type="scientific">Neobacillus citreus</name>
    <dbReference type="NCBI Taxonomy" id="2833578"/>
    <lineage>
        <taxon>Bacteria</taxon>
        <taxon>Bacillati</taxon>
        <taxon>Bacillota</taxon>
        <taxon>Bacilli</taxon>
        <taxon>Bacillales</taxon>
        <taxon>Bacillaceae</taxon>
        <taxon>Neobacillus</taxon>
    </lineage>
</organism>
<evidence type="ECO:0000256" key="5">
    <source>
        <dbReference type="ARBA" id="ARBA00022475"/>
    </source>
</evidence>
<evidence type="ECO:0000256" key="9">
    <source>
        <dbReference type="ARBA" id="ARBA00023136"/>
    </source>
</evidence>
<sequence>MKYHFSFQKVLDVKEKEKEIAEQEYGTSKVRQLELEEQMNHLDSTMEKTFNQYNDVSRKTVRDILELQDEIQSIHHKKQQLENQFRSIHQEVEERHHLLLEKTKEAKMWNQWKEKSKAVFQKQLNQKEQEMLDEMAVLRYTRKV</sequence>
<protein>
    <recommendedName>
        <fullName evidence="3">Flagellar FliJ protein</fullName>
    </recommendedName>
</protein>